<feature type="region of interest" description="Disordered" evidence="1">
    <location>
        <begin position="1"/>
        <end position="26"/>
    </location>
</feature>
<dbReference type="PROSITE" id="PS50965">
    <property type="entry name" value="NERD"/>
    <property type="match status" value="1"/>
</dbReference>
<evidence type="ECO:0000313" key="4">
    <source>
        <dbReference type="EMBL" id="KAL0630225.1"/>
    </source>
</evidence>
<keyword evidence="5" id="KW-1185">Reference proteome</keyword>
<name>A0ABR3G2R4_9PEZI</name>
<proteinExistence type="predicted"/>
<evidence type="ECO:0000256" key="1">
    <source>
        <dbReference type="SAM" id="MobiDB-lite"/>
    </source>
</evidence>
<evidence type="ECO:0000256" key="2">
    <source>
        <dbReference type="SAM" id="Phobius"/>
    </source>
</evidence>
<feature type="non-terminal residue" evidence="4">
    <location>
        <position position="202"/>
    </location>
</feature>
<accession>A0ABR3G2R4</accession>
<reference evidence="4 5" key="1">
    <citation type="submission" date="2024-02" db="EMBL/GenBank/DDBJ databases">
        <title>Discinaceae phylogenomics.</title>
        <authorList>
            <person name="Dirks A.C."/>
            <person name="James T.Y."/>
        </authorList>
    </citation>
    <scope>NUCLEOTIDE SEQUENCE [LARGE SCALE GENOMIC DNA]</scope>
    <source>
        <strain evidence="4 5">ACD0624</strain>
    </source>
</reference>
<dbReference type="Proteomes" id="UP001447188">
    <property type="component" value="Unassembled WGS sequence"/>
</dbReference>
<keyword evidence="2" id="KW-0472">Membrane</keyword>
<keyword evidence="2" id="KW-1133">Transmembrane helix</keyword>
<feature type="transmembrane region" description="Helical" evidence="2">
    <location>
        <begin position="47"/>
        <end position="65"/>
    </location>
</feature>
<dbReference type="InterPro" id="IPR011528">
    <property type="entry name" value="NERD"/>
</dbReference>
<dbReference type="EMBL" id="JBBBZM010000951">
    <property type="protein sequence ID" value="KAL0630225.1"/>
    <property type="molecule type" value="Genomic_DNA"/>
</dbReference>
<dbReference type="Pfam" id="PF08378">
    <property type="entry name" value="NERD"/>
    <property type="match status" value="1"/>
</dbReference>
<evidence type="ECO:0000313" key="5">
    <source>
        <dbReference type="Proteomes" id="UP001447188"/>
    </source>
</evidence>
<comment type="caution">
    <text evidence="4">The sequence shown here is derived from an EMBL/GenBank/DDBJ whole genome shotgun (WGS) entry which is preliminary data.</text>
</comment>
<organism evidence="4 5">
    <name type="scientific">Discina gigas</name>
    <dbReference type="NCBI Taxonomy" id="1032678"/>
    <lineage>
        <taxon>Eukaryota</taxon>
        <taxon>Fungi</taxon>
        <taxon>Dikarya</taxon>
        <taxon>Ascomycota</taxon>
        <taxon>Pezizomycotina</taxon>
        <taxon>Pezizomycetes</taxon>
        <taxon>Pezizales</taxon>
        <taxon>Discinaceae</taxon>
        <taxon>Discina</taxon>
    </lineage>
</organism>
<keyword evidence="2" id="KW-0812">Transmembrane</keyword>
<gene>
    <name evidence="4" type="ORF">Q9L58_010928</name>
</gene>
<protein>
    <recommendedName>
        <fullName evidence="3">NERD domain-containing protein</fullName>
    </recommendedName>
</protein>
<sequence length="202" mass="22314">MNGKSRSPLKDKPLRQPGQSVAEEREDLVENNVGQPLTLAAFFPNPVIYTGAALLCIAYAAIRIWRTIPKLRQLRLAKEGEQAVGQFLERLREQGFHVFHDVIGSGFNVDHVLVGPSGVFTVETKTWSKPLTGTARLSFDGETIRMGSLSPDRDPVIQAKAQAGWLKAILLESTGKTMDVRPVVVFPGWFVENAAGTFKDLW</sequence>
<evidence type="ECO:0000259" key="3">
    <source>
        <dbReference type="PROSITE" id="PS50965"/>
    </source>
</evidence>
<feature type="domain" description="NERD" evidence="3">
    <location>
        <begin position="76"/>
        <end position="185"/>
    </location>
</feature>